<sequence length="108" mass="11115">MQVSVLLSAILPFLLSSTTVFAQDATATSWPAASEGCDINVAQKLYSSHSAQLALGASTTVVVGFPTEGAAKPTDQCEDDGVNPQKRIIENGHAAYIAPTGGAYGMSK</sequence>
<dbReference type="OrthoDB" id="10369631at2759"/>
<accession>A0A1B9IVU5</accession>
<keyword evidence="1" id="KW-0732">Signal</keyword>
<feature type="signal peptide" evidence="1">
    <location>
        <begin position="1"/>
        <end position="22"/>
    </location>
</feature>
<dbReference type="EMBL" id="KI669460">
    <property type="protein sequence ID" value="OCF59659.1"/>
    <property type="molecule type" value="Genomic_DNA"/>
</dbReference>
<dbReference type="AlphaFoldDB" id="A0A1B9IVU5"/>
<organism evidence="2 3">
    <name type="scientific">Kwoniella mangroviensis CBS 10435</name>
    <dbReference type="NCBI Taxonomy" id="1331196"/>
    <lineage>
        <taxon>Eukaryota</taxon>
        <taxon>Fungi</taxon>
        <taxon>Dikarya</taxon>
        <taxon>Basidiomycota</taxon>
        <taxon>Agaricomycotina</taxon>
        <taxon>Tremellomycetes</taxon>
        <taxon>Tremellales</taxon>
        <taxon>Cryptococcaceae</taxon>
        <taxon>Kwoniella</taxon>
    </lineage>
</organism>
<protein>
    <submittedName>
        <fullName evidence="2">Uncharacterized protein</fullName>
    </submittedName>
</protein>
<reference evidence="3" key="2">
    <citation type="submission" date="2013-12" db="EMBL/GenBank/DDBJ databases">
        <title>Evolution of pathogenesis and genome organization in the Tremellales.</title>
        <authorList>
            <person name="Cuomo C."/>
            <person name="Litvintseva A."/>
            <person name="Heitman J."/>
            <person name="Chen Y."/>
            <person name="Sun S."/>
            <person name="Springer D."/>
            <person name="Dromer F."/>
            <person name="Young S."/>
            <person name="Zeng Q."/>
            <person name="Chapman S."/>
            <person name="Gujja S."/>
            <person name="Saif S."/>
            <person name="Birren B."/>
        </authorList>
    </citation>
    <scope>NUCLEOTIDE SEQUENCE [LARGE SCALE GENOMIC DNA]</scope>
    <source>
        <strain evidence="3">CBS 10435</strain>
    </source>
</reference>
<dbReference type="Proteomes" id="UP000092583">
    <property type="component" value="Unassembled WGS sequence"/>
</dbReference>
<gene>
    <name evidence="2" type="ORF">L486_02331</name>
</gene>
<name>A0A1B9IVU5_9TREE</name>
<feature type="chain" id="PRO_5008628933" evidence="1">
    <location>
        <begin position="23"/>
        <end position="108"/>
    </location>
</feature>
<evidence type="ECO:0000313" key="2">
    <source>
        <dbReference type="EMBL" id="OCF59659.1"/>
    </source>
</evidence>
<reference evidence="2 3" key="1">
    <citation type="submission" date="2013-07" db="EMBL/GenBank/DDBJ databases">
        <title>The Genome Sequence of Kwoniella mangroviensis CBS10435.</title>
        <authorList>
            <consortium name="The Broad Institute Genome Sequencing Platform"/>
            <person name="Cuomo C."/>
            <person name="Litvintseva A."/>
            <person name="Chen Y."/>
            <person name="Heitman J."/>
            <person name="Sun S."/>
            <person name="Springer D."/>
            <person name="Dromer F."/>
            <person name="Young S.K."/>
            <person name="Zeng Q."/>
            <person name="Gargeya S."/>
            <person name="Fitzgerald M."/>
            <person name="Abouelleil A."/>
            <person name="Alvarado L."/>
            <person name="Berlin A.M."/>
            <person name="Chapman S.B."/>
            <person name="Dewar J."/>
            <person name="Goldberg J."/>
            <person name="Griggs A."/>
            <person name="Gujja S."/>
            <person name="Hansen M."/>
            <person name="Howarth C."/>
            <person name="Imamovic A."/>
            <person name="Larimer J."/>
            <person name="McCowan C."/>
            <person name="Murphy C."/>
            <person name="Pearson M."/>
            <person name="Priest M."/>
            <person name="Roberts A."/>
            <person name="Saif S."/>
            <person name="Shea T."/>
            <person name="Sykes S."/>
            <person name="Wortman J."/>
            <person name="Nusbaum C."/>
            <person name="Birren B."/>
        </authorList>
    </citation>
    <scope>NUCLEOTIDE SEQUENCE [LARGE SCALE GENOMIC DNA]</scope>
    <source>
        <strain evidence="2 3">CBS 10435</strain>
    </source>
</reference>
<evidence type="ECO:0000256" key="1">
    <source>
        <dbReference type="SAM" id="SignalP"/>
    </source>
</evidence>
<keyword evidence="3" id="KW-1185">Reference proteome</keyword>
<evidence type="ECO:0000313" key="3">
    <source>
        <dbReference type="Proteomes" id="UP000092583"/>
    </source>
</evidence>
<proteinExistence type="predicted"/>